<dbReference type="Proteomes" id="UP000887577">
    <property type="component" value="Unplaced"/>
</dbReference>
<keyword evidence="2" id="KW-1185">Reference proteome</keyword>
<sequence>MILVFILLKLSYASVVYKAIHAKNYPIVNHKKAEHESFQTISSYENQNDTLKVTERNIGAGNNNSDIVGITSDGFFKPLSASSKKVITIQAENCGKKSFPHRFFIDESGKPMMLCEPYHCLKAEKVECKSNIQMEECNKSNEWITGFIGKNNGTHDLMEVECCHYKDIIFTAFVKTFNVTVGNAYDHDIVVENERLVAIDFINNVKKIEISKDSSIYAFSVYRMRCPASDTYVNTSANVLDEHIRDFANTKIDSKEKAELFASTIKYIIAELDKRAKFDNITLLNENQKTNATNNETSSLMQNHPMFESISTKEEASLQASAMRLVAKELAKGPYGNAFMDLNEPTAARPRKESKKCKLSNLSASI</sequence>
<reference evidence="3" key="1">
    <citation type="submission" date="2022-11" db="UniProtKB">
        <authorList>
            <consortium name="WormBaseParasite"/>
        </authorList>
    </citation>
    <scope>IDENTIFICATION</scope>
</reference>
<dbReference type="WBParaSite" id="PSU_v2.g11738.t1">
    <property type="protein sequence ID" value="PSU_v2.g11738.t1"/>
    <property type="gene ID" value="PSU_v2.g11738"/>
</dbReference>
<proteinExistence type="predicted"/>
<name>A0A914Y1P0_9BILA</name>
<feature type="region of interest" description="Disordered" evidence="1">
    <location>
        <begin position="346"/>
        <end position="366"/>
    </location>
</feature>
<organism evidence="2 3">
    <name type="scientific">Panagrolaimus superbus</name>
    <dbReference type="NCBI Taxonomy" id="310955"/>
    <lineage>
        <taxon>Eukaryota</taxon>
        <taxon>Metazoa</taxon>
        <taxon>Ecdysozoa</taxon>
        <taxon>Nematoda</taxon>
        <taxon>Chromadorea</taxon>
        <taxon>Rhabditida</taxon>
        <taxon>Tylenchina</taxon>
        <taxon>Panagrolaimomorpha</taxon>
        <taxon>Panagrolaimoidea</taxon>
        <taxon>Panagrolaimidae</taxon>
        <taxon>Panagrolaimus</taxon>
    </lineage>
</organism>
<evidence type="ECO:0000256" key="1">
    <source>
        <dbReference type="SAM" id="MobiDB-lite"/>
    </source>
</evidence>
<dbReference type="AlphaFoldDB" id="A0A914Y1P0"/>
<accession>A0A914Y1P0</accession>
<evidence type="ECO:0000313" key="3">
    <source>
        <dbReference type="WBParaSite" id="PSU_v2.g11738.t1"/>
    </source>
</evidence>
<protein>
    <submittedName>
        <fullName evidence="3">Uncharacterized protein</fullName>
    </submittedName>
</protein>
<evidence type="ECO:0000313" key="2">
    <source>
        <dbReference type="Proteomes" id="UP000887577"/>
    </source>
</evidence>